<reference evidence="1" key="1">
    <citation type="journal article" date="2019" name="MBio">
        <title>Virus Genomes from Deep Sea Sediments Expand the Ocean Megavirome and Support Independent Origins of Viral Gigantism.</title>
        <authorList>
            <person name="Backstrom D."/>
            <person name="Yutin N."/>
            <person name="Jorgensen S.L."/>
            <person name="Dharamshi J."/>
            <person name="Homa F."/>
            <person name="Zaremba-Niedwiedzka K."/>
            <person name="Spang A."/>
            <person name="Wolf Y.I."/>
            <person name="Koonin E.V."/>
            <person name="Ettema T.J."/>
        </authorList>
    </citation>
    <scope>NUCLEOTIDE SEQUENCE</scope>
</reference>
<dbReference type="EMBL" id="MK500395">
    <property type="protein sequence ID" value="QBK88708.1"/>
    <property type="molecule type" value="Genomic_DNA"/>
</dbReference>
<accession>A0A481YZS0</accession>
<evidence type="ECO:0000313" key="1">
    <source>
        <dbReference type="EMBL" id="QBK88708.1"/>
    </source>
</evidence>
<gene>
    <name evidence="1" type="ORF">LCMiAC01_03860</name>
</gene>
<name>A0A481YZS0_9VIRU</name>
<organism evidence="1">
    <name type="scientific">Mimivirus LCMiAC01</name>
    <dbReference type="NCBI Taxonomy" id="2506608"/>
    <lineage>
        <taxon>Viruses</taxon>
        <taxon>Varidnaviria</taxon>
        <taxon>Bamfordvirae</taxon>
        <taxon>Nucleocytoviricota</taxon>
        <taxon>Megaviricetes</taxon>
        <taxon>Imitervirales</taxon>
        <taxon>Mimiviridae</taxon>
        <taxon>Klosneuvirinae</taxon>
    </lineage>
</organism>
<protein>
    <submittedName>
        <fullName evidence="1">Uncharacterized protein</fullName>
    </submittedName>
</protein>
<sequence length="285" mass="32115">MYISGYVRERVFARGTKIRTSKIDQTIVSRLIPPGSVTVLQEYLATKDFKNPGLVAVKYCDKSYQMILTEKAKCRESRIDCSRRLAIEEVGAEIRDDVELIFSAETQCGKATIDMCVVNVDDLDVLKTKKDTLNGGDNKTRKSAMALIGEADAVLKFIQEVKQSCIHEEGITSLVMILLSDAMPLMTLIDSCNKIYSPFQGTRIAVRVCELKLNNPKLLFQGKEIDLWSRWNKSKSPLQGKKVNQSSKWVSPFQGKKVTQSSKWVSPFGKRVPWGQCISEQRFCS</sequence>
<proteinExistence type="predicted"/>